<name>A0ABY4P9W7_9LACO</name>
<dbReference type="Gene3D" id="3.30.70.250">
    <property type="entry name" value="Malonyl-CoA ACP transacylase, ACP-binding"/>
    <property type="match status" value="1"/>
</dbReference>
<evidence type="ECO:0000256" key="4">
    <source>
        <dbReference type="ARBA" id="ARBA00022915"/>
    </source>
</evidence>
<evidence type="ECO:0000313" key="9">
    <source>
        <dbReference type="EMBL" id="UQS82520.1"/>
    </source>
</evidence>
<feature type="domain" description="2,3,4,5-tetrahydropyridine-2,6-dicarboxylate N-acetyltransferase N-terminal" evidence="8">
    <location>
        <begin position="1"/>
        <end position="83"/>
    </location>
</feature>
<dbReference type="InterPro" id="IPR001451">
    <property type="entry name" value="Hexapep"/>
</dbReference>
<dbReference type="InterPro" id="IPR019873">
    <property type="entry name" value="DapH"/>
</dbReference>
<reference evidence="9" key="1">
    <citation type="journal article" date="2022" name="Int. J. Syst. Evol. Microbiol.">
        <title>Apilactobacillus apisilvae sp. nov., Nicolia spurrieriana gen. nov. sp. nov., Bombilactobacillus folatiphilus sp. nov. and Bombilactobacillus thymidiniphilus sp. nov., four new lactic acid bacterial isolates from stingless bees Tetragonula carbonaria and Austroplebeia australis.</title>
        <authorList>
            <person name="Oliphant S.A."/>
            <person name="Watson-Haigh N.S."/>
            <person name="Sumby K.M."/>
            <person name="Gardner J."/>
            <person name="Groom S."/>
            <person name="Jiranek V."/>
        </authorList>
    </citation>
    <scope>NUCLEOTIDE SEQUENCE</scope>
    <source>
        <strain evidence="9">SG4_D2</strain>
    </source>
</reference>
<dbReference type="InterPro" id="IPR018357">
    <property type="entry name" value="Hexapep_transf_CS"/>
</dbReference>
<keyword evidence="3" id="KW-0677">Repeat</keyword>
<evidence type="ECO:0000256" key="3">
    <source>
        <dbReference type="ARBA" id="ARBA00022737"/>
    </source>
</evidence>
<evidence type="ECO:0000259" key="8">
    <source>
        <dbReference type="Pfam" id="PF08503"/>
    </source>
</evidence>
<dbReference type="InterPro" id="IPR011004">
    <property type="entry name" value="Trimer_LpxA-like_sf"/>
</dbReference>
<dbReference type="Proteomes" id="UP000831495">
    <property type="component" value="Chromosome"/>
</dbReference>
<dbReference type="SUPFAM" id="SSF51161">
    <property type="entry name" value="Trimeric LpxA-like enzymes"/>
    <property type="match status" value="1"/>
</dbReference>
<dbReference type="EMBL" id="CP093366">
    <property type="protein sequence ID" value="UQS82520.1"/>
    <property type="molecule type" value="Genomic_DNA"/>
</dbReference>
<dbReference type="Pfam" id="PF08503">
    <property type="entry name" value="DapH_N"/>
    <property type="match status" value="1"/>
</dbReference>
<evidence type="ECO:0000256" key="2">
    <source>
        <dbReference type="ARBA" id="ARBA00022679"/>
    </source>
</evidence>
<dbReference type="RefSeq" id="WP_249514798.1">
    <property type="nucleotide sequence ID" value="NZ_CP093366.1"/>
</dbReference>
<dbReference type="Gene3D" id="2.160.10.10">
    <property type="entry name" value="Hexapeptide repeat proteins"/>
    <property type="match status" value="1"/>
</dbReference>
<dbReference type="PROSITE" id="PS00101">
    <property type="entry name" value="HEXAPEP_TRANSFERASES"/>
    <property type="match status" value="2"/>
</dbReference>
<dbReference type="NCBIfam" id="TIGR03532">
    <property type="entry name" value="DapD_Ac"/>
    <property type="match status" value="1"/>
</dbReference>
<evidence type="ECO:0000256" key="7">
    <source>
        <dbReference type="NCBIfam" id="TIGR03532"/>
    </source>
</evidence>
<keyword evidence="1" id="KW-0028">Amino-acid biosynthesis</keyword>
<keyword evidence="5" id="KW-0457">Lysine biosynthesis</keyword>
<sequence>MNTQEIIKFISEAPKKTPVKVFVKGQLDQLQDTEPLETYFGDQAGVAFGDWADVQTFLQANQQLISDYHLEVQARNSAVPLLDTKDVSARIEPGALIRQEVTIGQNAVVMMGAVINIGTQIGSDTMIDMGAVIGGRAQIGARVHVGANAVVAGVIEPASAQPVVIGDDVLIGANAVILEGVQVGAGAVVAAGAIVTEDVSPKNVVGGVPAKVLKRVDEQTTQKIGLEQDLRKL</sequence>
<evidence type="ECO:0000256" key="6">
    <source>
        <dbReference type="ARBA" id="ARBA00023315"/>
    </source>
</evidence>
<keyword evidence="4" id="KW-0220">Diaminopimelate biosynthesis</keyword>
<keyword evidence="10" id="KW-1185">Reference proteome</keyword>
<gene>
    <name evidence="9" type="primary">dapD</name>
    <name evidence="9" type="ORF">MOO45_02395</name>
</gene>
<protein>
    <recommendedName>
        <fullName evidence="7">2,3,4,5-tetrahydropyridine-2,6-dicarboxylate N-acetyltransferase</fullName>
        <ecNumber evidence="7">2.3.1.89</ecNumber>
    </recommendedName>
</protein>
<accession>A0ABY4P9W7</accession>
<evidence type="ECO:0000256" key="1">
    <source>
        <dbReference type="ARBA" id="ARBA00022605"/>
    </source>
</evidence>
<dbReference type="Pfam" id="PF00132">
    <property type="entry name" value="Hexapep"/>
    <property type="match status" value="1"/>
</dbReference>
<dbReference type="Pfam" id="PF14602">
    <property type="entry name" value="Hexapep_2"/>
    <property type="match status" value="1"/>
</dbReference>
<keyword evidence="6" id="KW-0012">Acyltransferase</keyword>
<evidence type="ECO:0000256" key="5">
    <source>
        <dbReference type="ARBA" id="ARBA00023154"/>
    </source>
</evidence>
<keyword evidence="2" id="KW-0808">Transferase</keyword>
<dbReference type="PANTHER" id="PTHR43300:SF10">
    <property type="entry name" value="2,3,4,5-TETRAHYDROPYRIDINE-2,6-DICARBOXYLATE N-ACETYLTRANSFERASE"/>
    <property type="match status" value="1"/>
</dbReference>
<dbReference type="InterPro" id="IPR050179">
    <property type="entry name" value="Trans_hexapeptide_repeat"/>
</dbReference>
<dbReference type="PANTHER" id="PTHR43300">
    <property type="entry name" value="ACETYLTRANSFERASE"/>
    <property type="match status" value="1"/>
</dbReference>
<dbReference type="EC" id="2.3.1.89" evidence="7"/>
<organism evidence="9 10">
    <name type="scientific">Bombilactobacillus folatiphilus</name>
    <dbReference type="NCBI Taxonomy" id="2923362"/>
    <lineage>
        <taxon>Bacteria</taxon>
        <taxon>Bacillati</taxon>
        <taxon>Bacillota</taxon>
        <taxon>Bacilli</taxon>
        <taxon>Lactobacillales</taxon>
        <taxon>Lactobacillaceae</taxon>
        <taxon>Bombilactobacillus</taxon>
    </lineage>
</organism>
<proteinExistence type="predicted"/>
<evidence type="ECO:0000313" key="10">
    <source>
        <dbReference type="Proteomes" id="UP000831495"/>
    </source>
</evidence>
<dbReference type="InterPro" id="IPR013710">
    <property type="entry name" value="DapH_N"/>
</dbReference>